<dbReference type="Pfam" id="PF13454">
    <property type="entry name" value="NAD_binding_9"/>
    <property type="match status" value="1"/>
</dbReference>
<dbReference type="InterPro" id="IPR038732">
    <property type="entry name" value="HpyO/CreE_NAD-binding"/>
</dbReference>
<proteinExistence type="predicted"/>
<organism evidence="2 3">
    <name type="scientific">Brevibacterium senegalense</name>
    <dbReference type="NCBI Taxonomy" id="1033736"/>
    <lineage>
        <taxon>Bacteria</taxon>
        <taxon>Bacillati</taxon>
        <taxon>Actinomycetota</taxon>
        <taxon>Actinomycetes</taxon>
        <taxon>Micrococcales</taxon>
        <taxon>Brevibacteriaceae</taxon>
        <taxon>Brevibacterium</taxon>
    </lineage>
</organism>
<dbReference type="InterPro" id="IPR036188">
    <property type="entry name" value="FAD/NAD-bd_sf"/>
</dbReference>
<dbReference type="PANTHER" id="PTHR40254:SF1">
    <property type="entry name" value="BLR0577 PROTEIN"/>
    <property type="match status" value="1"/>
</dbReference>
<dbReference type="Proteomes" id="UP000784435">
    <property type="component" value="Unassembled WGS sequence"/>
</dbReference>
<sequence length="659" mass="71561">MPLPLRVGIVGAGPRGLTVLERLVAHAAAVTAGPEDGGLPPPARVAARPVRIHVLDPHPPGPGRVWRTTQSPHLLMNTVVDEQTVFPDESCRVAHIRAGRSMADWAAQATVDDPRPAPTTGTFAPRRDYGRYLAWSWERIVDDAPDHIRIVHEPCSVWAVHDTPADAARTGGHAQSLTLSDGRTLEVDAVVLCVGHIPAALSDERAEWRRFARGAGLTYLPPDLPAETPVDQLAAGDPVLIRGFGLNYFDLQSLLSHGRGGTFEHGDDGLHYTPSGEEPILVPGSRRGVPYRSKPITAQHPLPVGPDTALRHFTPEIVDRLPVRGDGLRFDEQLWPLILADLRSSWYTVLARTRPDAFRADPVLLQHALGLSVDRVLRDIPVRESERWRGQEQKVLSPTVLEREPDLAFDLRSLLRPLGDRSFSSREELDSVLLEFLRSDLAAALAGPESSPLKSLFPVLWQARAFLKDLVAQGRISPDSFVREVRGWFEDFVSGLCDGPPPQRFAELIALSRAGLVRFAGPQVRITPSRFGESAAFVATSPAVPGEIRARSLVDAGSPANRVGQADDVLLRGMLERGQLTVATHDLDDGTTVTSSGLAVTEAPYRTVDARGRVHPARFCLSIQLSSVQLGLAIAANPHTDAQTLRDADAVARAVLNVG</sequence>
<evidence type="ECO:0000313" key="3">
    <source>
        <dbReference type="Proteomes" id="UP000784435"/>
    </source>
</evidence>
<dbReference type="SUPFAM" id="SSF51905">
    <property type="entry name" value="FAD/NAD(P)-binding domain"/>
    <property type="match status" value="1"/>
</dbReference>
<reference evidence="2" key="2">
    <citation type="submission" date="2021-09" db="EMBL/GenBank/DDBJ databases">
        <authorList>
            <person name="Gilroy R."/>
        </authorList>
    </citation>
    <scope>NUCLEOTIDE SEQUENCE</scope>
    <source>
        <strain evidence="2">ChiGjej5B5-7349</strain>
    </source>
</reference>
<gene>
    <name evidence="2" type="ORF">K8V08_13215</name>
</gene>
<evidence type="ECO:0000313" key="2">
    <source>
        <dbReference type="EMBL" id="HJG81361.1"/>
    </source>
</evidence>
<protein>
    <submittedName>
        <fullName evidence="2">FAD/NAD(P)-binding protein</fullName>
    </submittedName>
</protein>
<accession>A0A921MGH6</accession>
<evidence type="ECO:0000259" key="1">
    <source>
        <dbReference type="Pfam" id="PF13454"/>
    </source>
</evidence>
<dbReference type="EMBL" id="DYUK01000304">
    <property type="protein sequence ID" value="HJG81361.1"/>
    <property type="molecule type" value="Genomic_DNA"/>
</dbReference>
<dbReference type="InterPro" id="IPR052189">
    <property type="entry name" value="L-asp_N-monooxygenase_NS-form"/>
</dbReference>
<dbReference type="PANTHER" id="PTHR40254">
    <property type="entry name" value="BLR0577 PROTEIN"/>
    <property type="match status" value="1"/>
</dbReference>
<dbReference type="AlphaFoldDB" id="A0A921MGH6"/>
<comment type="caution">
    <text evidence="2">The sequence shown here is derived from an EMBL/GenBank/DDBJ whole genome shotgun (WGS) entry which is preliminary data.</text>
</comment>
<name>A0A921MGH6_9MICO</name>
<reference evidence="2" key="1">
    <citation type="journal article" date="2021" name="PeerJ">
        <title>Extensive microbial diversity within the chicken gut microbiome revealed by metagenomics and culture.</title>
        <authorList>
            <person name="Gilroy R."/>
            <person name="Ravi A."/>
            <person name="Getino M."/>
            <person name="Pursley I."/>
            <person name="Horton D.L."/>
            <person name="Alikhan N.F."/>
            <person name="Baker D."/>
            <person name="Gharbi K."/>
            <person name="Hall N."/>
            <person name="Watson M."/>
            <person name="Adriaenssens E.M."/>
            <person name="Foster-Nyarko E."/>
            <person name="Jarju S."/>
            <person name="Secka A."/>
            <person name="Antonio M."/>
            <person name="Oren A."/>
            <person name="Chaudhuri R.R."/>
            <person name="La Ragione R."/>
            <person name="Hildebrand F."/>
            <person name="Pallen M.J."/>
        </authorList>
    </citation>
    <scope>NUCLEOTIDE SEQUENCE</scope>
    <source>
        <strain evidence="2">ChiGjej5B5-7349</strain>
    </source>
</reference>
<feature type="domain" description="FAD-dependent urate hydroxylase HpyO/Asp monooxygenase CreE-like FAD/NAD(P)-binding" evidence="1">
    <location>
        <begin position="9"/>
        <end position="196"/>
    </location>
</feature>